<evidence type="ECO:0000313" key="2">
    <source>
        <dbReference type="Proteomes" id="UP001054252"/>
    </source>
</evidence>
<accession>A0AAV5JNX3</accession>
<dbReference type="PANTHER" id="PTHR31198">
    <property type="entry name" value="COILED-COIL DOMAIN-CONTAINING PROTEIN 84"/>
    <property type="match status" value="1"/>
</dbReference>
<name>A0AAV5JNX3_9ROSI</name>
<proteinExistence type="predicted"/>
<comment type="caution">
    <text evidence="1">The sequence shown here is derived from an EMBL/GenBank/DDBJ whole genome shotgun (WGS) entry which is preliminary data.</text>
</comment>
<dbReference type="EMBL" id="BPVZ01000039">
    <property type="protein sequence ID" value="GKV13775.1"/>
    <property type="molecule type" value="Genomic_DNA"/>
</dbReference>
<keyword evidence="2" id="KW-1185">Reference proteome</keyword>
<dbReference type="Proteomes" id="UP001054252">
    <property type="component" value="Unassembled WGS sequence"/>
</dbReference>
<reference evidence="1 2" key="1">
    <citation type="journal article" date="2021" name="Commun. Biol.">
        <title>The genome of Shorea leprosula (Dipterocarpaceae) highlights the ecological relevance of drought in aseasonal tropical rainforests.</title>
        <authorList>
            <person name="Ng K.K.S."/>
            <person name="Kobayashi M.J."/>
            <person name="Fawcett J.A."/>
            <person name="Hatakeyama M."/>
            <person name="Paape T."/>
            <person name="Ng C.H."/>
            <person name="Ang C.C."/>
            <person name="Tnah L.H."/>
            <person name="Lee C.T."/>
            <person name="Nishiyama T."/>
            <person name="Sese J."/>
            <person name="O'Brien M.J."/>
            <person name="Copetti D."/>
            <person name="Mohd Noor M.I."/>
            <person name="Ong R.C."/>
            <person name="Putra M."/>
            <person name="Sireger I.Z."/>
            <person name="Indrioko S."/>
            <person name="Kosugi Y."/>
            <person name="Izuno A."/>
            <person name="Isagi Y."/>
            <person name="Lee S.L."/>
            <person name="Shimizu K.K."/>
        </authorList>
    </citation>
    <scope>NUCLEOTIDE SEQUENCE [LARGE SCALE GENOMIC DNA]</scope>
    <source>
        <strain evidence="1">214</strain>
    </source>
</reference>
<dbReference type="Pfam" id="PF14968">
    <property type="entry name" value="CCDC84"/>
    <property type="match status" value="1"/>
</dbReference>
<dbReference type="PANTHER" id="PTHR31198:SF1">
    <property type="entry name" value="CENTROSOMAL AT-AC SPLICING FACTOR"/>
    <property type="match status" value="1"/>
</dbReference>
<gene>
    <name evidence="1" type="ORF">SLEP1_g24755</name>
</gene>
<sequence length="102" mass="11327">MLRGQTTSTQGLQTLTQVALITTEQAGGNLCSRAPPPWFETADETLLDDHVKPASSSFVYPSNKSVKSQKLNSKRVGTAWAEKQKMELEREKKGEEVRSCEE</sequence>
<dbReference type="AlphaFoldDB" id="A0AAV5JNX3"/>
<protein>
    <submittedName>
        <fullName evidence="1">Uncharacterized protein</fullName>
    </submittedName>
</protein>
<organism evidence="1 2">
    <name type="scientific">Rubroshorea leprosula</name>
    <dbReference type="NCBI Taxonomy" id="152421"/>
    <lineage>
        <taxon>Eukaryota</taxon>
        <taxon>Viridiplantae</taxon>
        <taxon>Streptophyta</taxon>
        <taxon>Embryophyta</taxon>
        <taxon>Tracheophyta</taxon>
        <taxon>Spermatophyta</taxon>
        <taxon>Magnoliopsida</taxon>
        <taxon>eudicotyledons</taxon>
        <taxon>Gunneridae</taxon>
        <taxon>Pentapetalae</taxon>
        <taxon>rosids</taxon>
        <taxon>malvids</taxon>
        <taxon>Malvales</taxon>
        <taxon>Dipterocarpaceae</taxon>
        <taxon>Rubroshorea</taxon>
    </lineage>
</organism>
<dbReference type="InterPro" id="IPR028015">
    <property type="entry name" value="CCDC84-like"/>
</dbReference>
<evidence type="ECO:0000313" key="1">
    <source>
        <dbReference type="EMBL" id="GKV13775.1"/>
    </source>
</evidence>